<dbReference type="EMBL" id="CAKOGP040000102">
    <property type="protein sequence ID" value="CAJ1929940.1"/>
    <property type="molecule type" value="Genomic_DNA"/>
</dbReference>
<evidence type="ECO:0000313" key="2">
    <source>
        <dbReference type="Proteomes" id="UP001295423"/>
    </source>
</evidence>
<protein>
    <submittedName>
        <fullName evidence="1">Uncharacterized protein</fullName>
    </submittedName>
</protein>
<dbReference type="AlphaFoldDB" id="A0AAD2CDP4"/>
<name>A0AAD2CDP4_9STRA</name>
<accession>A0AAD2CDP4</accession>
<comment type="caution">
    <text evidence="1">The sequence shown here is derived from an EMBL/GenBank/DDBJ whole genome shotgun (WGS) entry which is preliminary data.</text>
</comment>
<dbReference type="Proteomes" id="UP001295423">
    <property type="component" value="Unassembled WGS sequence"/>
</dbReference>
<sequence length="197" mass="22414">MCHPQTFTVKNALKRPHPNSSSSSNSCTCIEEDTIACTTREEAKVAPTQRLDCFEQLEPTFELIAPPRKRARTASKVRFSPEENEVLDVSSPLDKITQEEALQLWYKRTDIKLNQMEARNHVLHGLPLEDSRGYERYQLDRVKHKALAMKCTLLIAQQPSLTIEEVAQVARECTACSRRQAVLTGAEDFFGAYFDKN</sequence>
<evidence type="ECO:0000313" key="1">
    <source>
        <dbReference type="EMBL" id="CAJ1929940.1"/>
    </source>
</evidence>
<keyword evidence="2" id="KW-1185">Reference proteome</keyword>
<proteinExistence type="predicted"/>
<organism evidence="1 2">
    <name type="scientific">Cylindrotheca closterium</name>
    <dbReference type="NCBI Taxonomy" id="2856"/>
    <lineage>
        <taxon>Eukaryota</taxon>
        <taxon>Sar</taxon>
        <taxon>Stramenopiles</taxon>
        <taxon>Ochrophyta</taxon>
        <taxon>Bacillariophyta</taxon>
        <taxon>Bacillariophyceae</taxon>
        <taxon>Bacillariophycidae</taxon>
        <taxon>Bacillariales</taxon>
        <taxon>Bacillariaceae</taxon>
        <taxon>Cylindrotheca</taxon>
    </lineage>
</organism>
<reference evidence="1" key="1">
    <citation type="submission" date="2023-08" db="EMBL/GenBank/DDBJ databases">
        <authorList>
            <person name="Audoor S."/>
            <person name="Bilcke G."/>
        </authorList>
    </citation>
    <scope>NUCLEOTIDE SEQUENCE</scope>
</reference>
<gene>
    <name evidence="1" type="ORF">CYCCA115_LOCUS1800</name>
</gene>